<keyword evidence="4" id="KW-0804">Transcription</keyword>
<evidence type="ECO:0000256" key="2">
    <source>
        <dbReference type="ARBA" id="ARBA00023015"/>
    </source>
</evidence>
<protein>
    <submittedName>
        <fullName evidence="6">LysR family transcriptional regulator</fullName>
    </submittedName>
</protein>
<accession>A0ABX4H2T2</accession>
<dbReference type="Gene3D" id="1.10.10.10">
    <property type="entry name" value="Winged helix-like DNA-binding domain superfamily/Winged helix DNA-binding domain"/>
    <property type="match status" value="1"/>
</dbReference>
<dbReference type="CDD" id="cd05466">
    <property type="entry name" value="PBP2_LTTR_substrate"/>
    <property type="match status" value="1"/>
</dbReference>
<dbReference type="SUPFAM" id="SSF46785">
    <property type="entry name" value="Winged helix' DNA-binding domain"/>
    <property type="match status" value="1"/>
</dbReference>
<dbReference type="EMBL" id="NPBJ01000003">
    <property type="protein sequence ID" value="PAE01446.1"/>
    <property type="molecule type" value="Genomic_DNA"/>
</dbReference>
<dbReference type="InterPro" id="IPR036388">
    <property type="entry name" value="WH-like_DNA-bd_sf"/>
</dbReference>
<keyword evidence="7" id="KW-1185">Reference proteome</keyword>
<dbReference type="Pfam" id="PF03466">
    <property type="entry name" value="LysR_substrate"/>
    <property type="match status" value="1"/>
</dbReference>
<evidence type="ECO:0000313" key="7">
    <source>
        <dbReference type="Proteomes" id="UP000216852"/>
    </source>
</evidence>
<dbReference type="Gene3D" id="3.40.190.290">
    <property type="match status" value="1"/>
</dbReference>
<name>A0ABX4H2T2_9BACI</name>
<comment type="similarity">
    <text evidence="1">Belongs to the LysR transcriptional regulatory family.</text>
</comment>
<dbReference type="PROSITE" id="PS50931">
    <property type="entry name" value="HTH_LYSR"/>
    <property type="match status" value="1"/>
</dbReference>
<gene>
    <name evidence="6" type="ORF">CHH48_01465</name>
</gene>
<dbReference type="RefSeq" id="WP_095217582.1">
    <property type="nucleotide sequence ID" value="NZ_NPBJ01000003.1"/>
</dbReference>
<organism evidence="6 7">
    <name type="scientific">Terribacillus saccharophilus</name>
    <dbReference type="NCBI Taxonomy" id="361277"/>
    <lineage>
        <taxon>Bacteria</taxon>
        <taxon>Bacillati</taxon>
        <taxon>Bacillota</taxon>
        <taxon>Bacilli</taxon>
        <taxon>Bacillales</taxon>
        <taxon>Bacillaceae</taxon>
        <taxon>Terribacillus</taxon>
    </lineage>
</organism>
<keyword evidence="3" id="KW-0238">DNA-binding</keyword>
<dbReference type="PANTHER" id="PTHR30126">
    <property type="entry name" value="HTH-TYPE TRANSCRIPTIONAL REGULATOR"/>
    <property type="match status" value="1"/>
</dbReference>
<dbReference type="SUPFAM" id="SSF53850">
    <property type="entry name" value="Periplasmic binding protein-like II"/>
    <property type="match status" value="1"/>
</dbReference>
<keyword evidence="2" id="KW-0805">Transcription regulation</keyword>
<dbReference type="PANTHER" id="PTHR30126:SF100">
    <property type="entry name" value="LYSR-FAMILY TRANSCRIPTIONAL REGULATOR"/>
    <property type="match status" value="1"/>
</dbReference>
<dbReference type="Proteomes" id="UP000216852">
    <property type="component" value="Unassembled WGS sequence"/>
</dbReference>
<dbReference type="InterPro" id="IPR000847">
    <property type="entry name" value="LysR_HTH_N"/>
</dbReference>
<sequence length="300" mass="34296">MELRQLNTFQTVATTLNFSRAAEALNYVPSNVTMQIKALEEELDVRLFDRLGKQLVLTTAGKRFLTHVQDVLNKLDEARSSVLHDNEVLSGTLTISANEVVCAYRLPDVFKLFRSRYPRVRLIFRSVPNLQLKQTLFEGTSDVVFVLDEHIQSTGLAVEPLTKETFRLFAAPDHPLVRQNELLLEDFHEEVFLINEKGCPYRTMFDRTFNKGDIDSMSSLEFQSAEAIKQCAISGIGIAFLPEIVAEVEVNRGELMPLLWPIPDLDVYTQISWHKDKWLSPIILAFIETAREVMTLEEFC</sequence>
<evidence type="ECO:0000256" key="4">
    <source>
        <dbReference type="ARBA" id="ARBA00023163"/>
    </source>
</evidence>
<feature type="domain" description="HTH lysR-type" evidence="5">
    <location>
        <begin position="1"/>
        <end position="58"/>
    </location>
</feature>
<proteinExistence type="inferred from homology"/>
<dbReference type="InterPro" id="IPR005119">
    <property type="entry name" value="LysR_subst-bd"/>
</dbReference>
<evidence type="ECO:0000256" key="1">
    <source>
        <dbReference type="ARBA" id="ARBA00009437"/>
    </source>
</evidence>
<dbReference type="InterPro" id="IPR036390">
    <property type="entry name" value="WH_DNA-bd_sf"/>
</dbReference>
<dbReference type="Pfam" id="PF00126">
    <property type="entry name" value="HTH_1"/>
    <property type="match status" value="1"/>
</dbReference>
<evidence type="ECO:0000256" key="3">
    <source>
        <dbReference type="ARBA" id="ARBA00023125"/>
    </source>
</evidence>
<evidence type="ECO:0000259" key="5">
    <source>
        <dbReference type="PROSITE" id="PS50931"/>
    </source>
</evidence>
<comment type="caution">
    <text evidence="6">The sequence shown here is derived from an EMBL/GenBank/DDBJ whole genome shotgun (WGS) entry which is preliminary data.</text>
</comment>
<reference evidence="6 7" key="1">
    <citation type="submission" date="2017-07" db="EMBL/GenBank/DDBJ databases">
        <title>Isolation and whole genome analysis of endospore-forming bacteria from heroin.</title>
        <authorList>
            <person name="Kalinowski J."/>
            <person name="Ahrens B."/>
            <person name="Al-Dilaimi A."/>
            <person name="Winkler A."/>
            <person name="Wibberg D."/>
            <person name="Schleenbecker U."/>
            <person name="Ruckert C."/>
            <person name="Wolfel R."/>
            <person name="Grass G."/>
        </authorList>
    </citation>
    <scope>NUCLEOTIDE SEQUENCE [LARGE SCALE GENOMIC DNA]</scope>
    <source>
        <strain evidence="6 7">7517-1</strain>
    </source>
</reference>
<evidence type="ECO:0000313" key="6">
    <source>
        <dbReference type="EMBL" id="PAE01446.1"/>
    </source>
</evidence>